<feature type="region of interest" description="Disordered" evidence="1">
    <location>
        <begin position="209"/>
        <end position="246"/>
    </location>
</feature>
<sequence length="295" mass="32209">MYDPEALMGFQHEYRNGMGAHPHMYPPHSQAMRVRMKRSQTEPGLGSENGSVVSAPPSSTLGPPTSQHPVNSLLSEYRAKLPISNIRQDNYGVPMAYQPYGGQSIYHDPYIVTPPSDNYSYLTVVLRREESGFGFRILGGNFQDETVTIGQIVKGGAADREGTLRTGDELLTVDGKKVTRIGHNQVIALMGNAARNAVVQLGIRRKETSTAALNRPQSRGPHLNPRVSSRPSSRGPPNPPPQDNQPFDIVIHRREHEGFGFVIISSVKTTASGFQAPHKIGRIIDGSPAARCGQL</sequence>
<feature type="region of interest" description="Disordered" evidence="1">
    <location>
        <begin position="35"/>
        <end position="69"/>
    </location>
</feature>
<proteinExistence type="predicted"/>
<reference evidence="3" key="2">
    <citation type="submission" date="2025-08" db="UniProtKB">
        <authorList>
            <consortium name="Ensembl"/>
        </authorList>
    </citation>
    <scope>IDENTIFICATION</scope>
</reference>
<evidence type="ECO:0000313" key="3">
    <source>
        <dbReference type="Ensembl" id="ENSCSAVP00000015634.1"/>
    </source>
</evidence>
<dbReference type="GO" id="GO:0007165">
    <property type="term" value="P:signal transduction"/>
    <property type="evidence" value="ECO:0007669"/>
    <property type="project" value="TreeGrafter"/>
</dbReference>
<evidence type="ECO:0000313" key="4">
    <source>
        <dbReference type="Proteomes" id="UP000007875"/>
    </source>
</evidence>
<accession>H2ZDG8</accession>
<name>H2ZDG8_CIOSA</name>
<keyword evidence="4" id="KW-1185">Reference proteome</keyword>
<dbReference type="GO" id="GO:0005737">
    <property type="term" value="C:cytoplasm"/>
    <property type="evidence" value="ECO:0007669"/>
    <property type="project" value="TreeGrafter"/>
</dbReference>
<protein>
    <recommendedName>
        <fullName evidence="2">PDZ domain-containing protein</fullName>
    </recommendedName>
</protein>
<dbReference type="CDD" id="cd06733">
    <property type="entry name" value="PDZ3_MAGI-1_3-like"/>
    <property type="match status" value="1"/>
</dbReference>
<evidence type="ECO:0000256" key="1">
    <source>
        <dbReference type="SAM" id="MobiDB-lite"/>
    </source>
</evidence>
<reference evidence="3" key="3">
    <citation type="submission" date="2025-09" db="UniProtKB">
        <authorList>
            <consortium name="Ensembl"/>
        </authorList>
    </citation>
    <scope>IDENTIFICATION</scope>
</reference>
<dbReference type="PROSITE" id="PS50106">
    <property type="entry name" value="PDZ"/>
    <property type="match status" value="1"/>
</dbReference>
<dbReference type="Gene3D" id="2.30.42.10">
    <property type="match status" value="2"/>
</dbReference>
<dbReference type="SUPFAM" id="SSF50156">
    <property type="entry name" value="PDZ domain-like"/>
    <property type="match status" value="2"/>
</dbReference>
<dbReference type="Ensembl" id="ENSCSAVT00000015813.1">
    <property type="protein sequence ID" value="ENSCSAVP00000015634.1"/>
    <property type="gene ID" value="ENSCSAVG00000009186.1"/>
</dbReference>
<feature type="compositionally biased region" description="Polar residues" evidence="1">
    <location>
        <begin position="48"/>
        <end position="69"/>
    </location>
</feature>
<dbReference type="PANTHER" id="PTHR10316">
    <property type="entry name" value="MEMBRANE ASSOCIATED GUANYLATE KINASE-RELATED"/>
    <property type="match status" value="1"/>
</dbReference>
<evidence type="ECO:0000259" key="2">
    <source>
        <dbReference type="PROSITE" id="PS50106"/>
    </source>
</evidence>
<dbReference type="GeneTree" id="ENSGT00940000167053"/>
<dbReference type="InterPro" id="IPR036034">
    <property type="entry name" value="PDZ_sf"/>
</dbReference>
<dbReference type="InterPro" id="IPR001478">
    <property type="entry name" value="PDZ"/>
</dbReference>
<feature type="compositionally biased region" description="Pro residues" evidence="1">
    <location>
        <begin position="234"/>
        <end position="243"/>
    </location>
</feature>
<dbReference type="Pfam" id="PF00595">
    <property type="entry name" value="PDZ"/>
    <property type="match status" value="1"/>
</dbReference>
<dbReference type="SMART" id="SM00228">
    <property type="entry name" value="PDZ"/>
    <property type="match status" value="1"/>
</dbReference>
<dbReference type="Proteomes" id="UP000007875">
    <property type="component" value="Unassembled WGS sequence"/>
</dbReference>
<dbReference type="HOGENOM" id="CLU_945036_0_0_1"/>
<reference evidence="4" key="1">
    <citation type="submission" date="2003-08" db="EMBL/GenBank/DDBJ databases">
        <authorList>
            <person name="Birren B."/>
            <person name="Nusbaum C."/>
            <person name="Abebe A."/>
            <person name="Abouelleil A."/>
            <person name="Adekoya E."/>
            <person name="Ait-zahra M."/>
            <person name="Allen N."/>
            <person name="Allen T."/>
            <person name="An P."/>
            <person name="Anderson M."/>
            <person name="Anderson S."/>
            <person name="Arachchi H."/>
            <person name="Armbruster J."/>
            <person name="Bachantsang P."/>
            <person name="Baldwin J."/>
            <person name="Barry A."/>
            <person name="Bayul T."/>
            <person name="Blitshsteyn B."/>
            <person name="Bloom T."/>
            <person name="Blye J."/>
            <person name="Boguslavskiy L."/>
            <person name="Borowsky M."/>
            <person name="Boukhgalter B."/>
            <person name="Brunache A."/>
            <person name="Butler J."/>
            <person name="Calixte N."/>
            <person name="Calvo S."/>
            <person name="Camarata J."/>
            <person name="Campo K."/>
            <person name="Chang J."/>
            <person name="Cheshatsang Y."/>
            <person name="Citroen M."/>
            <person name="Collymore A."/>
            <person name="Considine T."/>
            <person name="Cook A."/>
            <person name="Cooke P."/>
            <person name="Corum B."/>
            <person name="Cuomo C."/>
            <person name="David R."/>
            <person name="Dawoe T."/>
            <person name="Degray S."/>
            <person name="Dodge S."/>
            <person name="Dooley K."/>
            <person name="Dorje P."/>
            <person name="Dorjee K."/>
            <person name="Dorris L."/>
            <person name="Duffey N."/>
            <person name="Dupes A."/>
            <person name="Elkins T."/>
            <person name="Engels R."/>
            <person name="Erickson J."/>
            <person name="Farina A."/>
            <person name="Faro S."/>
            <person name="Ferreira P."/>
            <person name="Fischer H."/>
            <person name="Fitzgerald M."/>
            <person name="Foley K."/>
            <person name="Gage D."/>
            <person name="Galagan J."/>
            <person name="Gearin G."/>
            <person name="Gnerre S."/>
            <person name="Gnirke A."/>
            <person name="Goyette A."/>
            <person name="Graham J."/>
            <person name="Grandbois E."/>
            <person name="Gyaltsen K."/>
            <person name="Hafez N."/>
            <person name="Hagopian D."/>
            <person name="Hagos B."/>
            <person name="Hall J."/>
            <person name="Hatcher B."/>
            <person name="Heller A."/>
            <person name="Higgins H."/>
            <person name="Honan T."/>
            <person name="Horn A."/>
            <person name="Houde N."/>
            <person name="Hughes L."/>
            <person name="Hulme W."/>
            <person name="Husby E."/>
            <person name="Iliev I."/>
            <person name="Jaffe D."/>
            <person name="Jones C."/>
            <person name="Kamal M."/>
            <person name="Kamat A."/>
            <person name="Kamvysselis M."/>
            <person name="Karlsson E."/>
            <person name="Kells C."/>
            <person name="Kieu A."/>
            <person name="Kisner P."/>
            <person name="Kodira C."/>
            <person name="Kulbokas E."/>
            <person name="Labutti K."/>
            <person name="Lama D."/>
            <person name="Landers T."/>
            <person name="Leger J."/>
            <person name="Levine S."/>
            <person name="Lewis D."/>
            <person name="Lewis T."/>
            <person name="Lindblad-toh K."/>
            <person name="Liu X."/>
            <person name="Lokyitsang T."/>
            <person name="Lokyitsang Y."/>
            <person name="Lucien O."/>
            <person name="Lui A."/>
            <person name="Ma L.J."/>
            <person name="Mabbitt R."/>
            <person name="Macdonald J."/>
            <person name="Maclean C."/>
            <person name="Major J."/>
            <person name="Manning J."/>
            <person name="Marabella R."/>
            <person name="Maru K."/>
            <person name="Matthews C."/>
            <person name="Mauceli E."/>
            <person name="Mccarthy M."/>
            <person name="Mcdonough S."/>
            <person name="Mcghee T."/>
            <person name="Meldrim J."/>
            <person name="Meneus L."/>
            <person name="Mesirov J."/>
            <person name="Mihalev A."/>
            <person name="Mihova T."/>
            <person name="Mikkelsen T."/>
            <person name="Mlenga V."/>
            <person name="Moru K."/>
            <person name="Mozes J."/>
            <person name="Mulrain L."/>
            <person name="Munson G."/>
            <person name="Naylor J."/>
            <person name="Newes C."/>
            <person name="Nguyen C."/>
            <person name="Nguyen N."/>
            <person name="Nguyen T."/>
            <person name="Nicol R."/>
            <person name="Nielsen C."/>
            <person name="Nizzari M."/>
            <person name="Norbu C."/>
            <person name="Norbu N."/>
            <person name="O'donnell P."/>
            <person name="Okoawo O."/>
            <person name="O'leary S."/>
            <person name="Omotosho B."/>
            <person name="O'neill K."/>
            <person name="Osman S."/>
            <person name="Parker S."/>
            <person name="Perrin D."/>
            <person name="Phunkhang P."/>
            <person name="Piqani B."/>
            <person name="Purcell S."/>
            <person name="Rachupka T."/>
            <person name="Ramasamy U."/>
            <person name="Rameau R."/>
            <person name="Ray V."/>
            <person name="Raymond C."/>
            <person name="Retta R."/>
            <person name="Richardson S."/>
            <person name="Rise C."/>
            <person name="Rodriguez J."/>
            <person name="Rogers J."/>
            <person name="Rogov P."/>
            <person name="Rutman M."/>
            <person name="Schupbach R."/>
            <person name="Seaman C."/>
            <person name="Settipalli S."/>
            <person name="Sharpe T."/>
            <person name="Sheridan J."/>
            <person name="Sherpa N."/>
            <person name="Shi J."/>
            <person name="Smirnov S."/>
            <person name="Smith C."/>
            <person name="Sougnez C."/>
            <person name="Spencer B."/>
            <person name="Stalker J."/>
            <person name="Stange-thomann N."/>
            <person name="Stavropoulos S."/>
            <person name="Stetson K."/>
            <person name="Stone C."/>
            <person name="Stone S."/>
            <person name="Stubbs M."/>
            <person name="Talamas J."/>
            <person name="Tchuinga P."/>
            <person name="Tenzing P."/>
            <person name="Tesfaye S."/>
            <person name="Theodore J."/>
            <person name="Thoulutsang Y."/>
            <person name="Topham K."/>
            <person name="Towey S."/>
            <person name="Tsamla T."/>
            <person name="Tsomo N."/>
            <person name="Vallee D."/>
            <person name="Vassiliev H."/>
            <person name="Venkataraman V."/>
            <person name="Vinson J."/>
            <person name="Vo A."/>
            <person name="Wade C."/>
            <person name="Wang S."/>
            <person name="Wangchuk T."/>
            <person name="Wangdi T."/>
            <person name="Whittaker C."/>
            <person name="Wilkinson J."/>
            <person name="Wu Y."/>
            <person name="Wyman D."/>
            <person name="Yadav S."/>
            <person name="Yang S."/>
            <person name="Yang X."/>
            <person name="Yeager S."/>
            <person name="Yee E."/>
            <person name="Young G."/>
            <person name="Zainoun J."/>
            <person name="Zembeck L."/>
            <person name="Zimmer A."/>
            <person name="Zody M."/>
            <person name="Lander E."/>
        </authorList>
    </citation>
    <scope>NUCLEOTIDE SEQUENCE [LARGE SCALE GENOMIC DNA]</scope>
</reference>
<organism evidence="3 4">
    <name type="scientific">Ciona savignyi</name>
    <name type="common">Pacific transparent sea squirt</name>
    <dbReference type="NCBI Taxonomy" id="51511"/>
    <lineage>
        <taxon>Eukaryota</taxon>
        <taxon>Metazoa</taxon>
        <taxon>Chordata</taxon>
        <taxon>Tunicata</taxon>
        <taxon>Ascidiacea</taxon>
        <taxon>Phlebobranchia</taxon>
        <taxon>Cionidae</taxon>
        <taxon>Ciona</taxon>
    </lineage>
</organism>
<feature type="domain" description="PDZ" evidence="2">
    <location>
        <begin position="123"/>
        <end position="205"/>
    </location>
</feature>
<dbReference type="PANTHER" id="PTHR10316:SF40">
    <property type="entry name" value="LD27118P"/>
    <property type="match status" value="1"/>
</dbReference>
<dbReference type="AlphaFoldDB" id="H2ZDG8"/>